<dbReference type="EMBL" id="BKCL01000004">
    <property type="protein sequence ID" value="GEQ97782.1"/>
    <property type="molecule type" value="Genomic_DNA"/>
</dbReference>
<proteinExistence type="predicted"/>
<dbReference type="Proteomes" id="UP000325187">
    <property type="component" value="Unassembled WGS sequence"/>
</dbReference>
<evidence type="ECO:0000313" key="1">
    <source>
        <dbReference type="EMBL" id="GEQ97782.1"/>
    </source>
</evidence>
<dbReference type="Pfam" id="PF10722">
    <property type="entry name" value="YbjN"/>
    <property type="match status" value="1"/>
</dbReference>
<sequence length="168" mass="19062">MTTLIADDDTAPVSNPLDLVEELANANDWVFDRQEDELTAAVTGGYCEYQLRFFWREEERVLQIASVFDGRVPESKRANVYETLGLINERLWLGHFEMWCDEGLLMYRHATIADEEGTGLSGNHLAIMVETALSECERFYPVFQFVVWAGKTPKDALDAAMLETMGEA</sequence>
<evidence type="ECO:0000313" key="4">
    <source>
        <dbReference type="Proteomes" id="UP000325187"/>
    </source>
</evidence>
<evidence type="ECO:0000313" key="3">
    <source>
        <dbReference type="Proteomes" id="UP000322084"/>
    </source>
</evidence>
<comment type="caution">
    <text evidence="1">The sequence shown here is derived from an EMBL/GenBank/DDBJ whole genome shotgun (WGS) entry which is preliminary data.</text>
</comment>
<dbReference type="InterPro" id="IPR019660">
    <property type="entry name" value="Put_sensory_transdc_reg_YbjN"/>
</dbReference>
<gene>
    <name evidence="1" type="ORF">JCM17844_14190</name>
    <name evidence="2" type="ORF">JCM17845_18910</name>
</gene>
<name>A0A5A7MP29_9PROT</name>
<dbReference type="CDD" id="cd17033">
    <property type="entry name" value="DR1245-like"/>
    <property type="match status" value="1"/>
</dbReference>
<keyword evidence="4" id="KW-1185">Reference proteome</keyword>
<accession>A0A5A7MZJ9</accession>
<accession>A0A5A7MP29</accession>
<reference evidence="3 4" key="1">
    <citation type="submission" date="2019-09" db="EMBL/GenBank/DDBJ databases">
        <title>NBRP : Genome information of microbial organism related human and environment.</title>
        <authorList>
            <person name="Hattori M."/>
            <person name="Oshima K."/>
            <person name="Inaba H."/>
            <person name="Suda W."/>
            <person name="Sakamoto M."/>
            <person name="Iino T."/>
            <person name="Kitahara M."/>
            <person name="Oshida Y."/>
            <person name="Iida T."/>
            <person name="Kudo T."/>
            <person name="Itoh T."/>
            <person name="Ohkuma M."/>
        </authorList>
    </citation>
    <scope>NUCLEOTIDE SEQUENCE [LARGE SCALE GENOMIC DNA]</scope>
    <source>
        <strain evidence="1 3">Hi-2</strain>
        <strain evidence="2 4">Mie-1</strain>
    </source>
</reference>
<organism evidence="1 3">
    <name type="scientific">Iodidimonas gelatinilytica</name>
    <dbReference type="NCBI Taxonomy" id="1236966"/>
    <lineage>
        <taxon>Bacteria</taxon>
        <taxon>Pseudomonadati</taxon>
        <taxon>Pseudomonadota</taxon>
        <taxon>Alphaproteobacteria</taxon>
        <taxon>Iodidimonadales</taxon>
        <taxon>Iodidimonadaceae</taxon>
        <taxon>Iodidimonas</taxon>
    </lineage>
</organism>
<dbReference type="Proteomes" id="UP000322084">
    <property type="component" value="Unassembled WGS sequence"/>
</dbReference>
<evidence type="ECO:0008006" key="5">
    <source>
        <dbReference type="Google" id="ProtNLM"/>
    </source>
</evidence>
<evidence type="ECO:0000313" key="2">
    <source>
        <dbReference type="EMBL" id="GER01268.1"/>
    </source>
</evidence>
<protein>
    <recommendedName>
        <fullName evidence="5">YbjN domain-containing protein</fullName>
    </recommendedName>
</protein>
<dbReference type="EMBL" id="BKCM01000009">
    <property type="protein sequence ID" value="GER01268.1"/>
    <property type="molecule type" value="Genomic_DNA"/>
</dbReference>
<dbReference type="AlphaFoldDB" id="A0A5A7MP29"/>
<dbReference type="RefSeq" id="WP_150000211.1">
    <property type="nucleotide sequence ID" value="NZ_BKCL01000004.1"/>
</dbReference>